<name>A0A1M2VEQ1_TRAPU</name>
<organism evidence="2 3">
    <name type="scientific">Trametes pubescens</name>
    <name type="common">White-rot fungus</name>
    <dbReference type="NCBI Taxonomy" id="154538"/>
    <lineage>
        <taxon>Eukaryota</taxon>
        <taxon>Fungi</taxon>
        <taxon>Dikarya</taxon>
        <taxon>Basidiomycota</taxon>
        <taxon>Agaricomycotina</taxon>
        <taxon>Agaricomycetes</taxon>
        <taxon>Polyporales</taxon>
        <taxon>Polyporaceae</taxon>
        <taxon>Trametes</taxon>
    </lineage>
</organism>
<accession>A0A1M2VEQ1</accession>
<feature type="region of interest" description="Disordered" evidence="1">
    <location>
        <begin position="1"/>
        <end position="171"/>
    </location>
</feature>
<dbReference type="Proteomes" id="UP000184267">
    <property type="component" value="Unassembled WGS sequence"/>
</dbReference>
<gene>
    <name evidence="2" type="ORF">TRAPUB_3104</name>
</gene>
<evidence type="ECO:0000313" key="2">
    <source>
        <dbReference type="EMBL" id="OJT06050.1"/>
    </source>
</evidence>
<dbReference type="AlphaFoldDB" id="A0A1M2VEQ1"/>
<reference evidence="2 3" key="1">
    <citation type="submission" date="2016-10" db="EMBL/GenBank/DDBJ databases">
        <title>Genome sequence of the basidiomycete white-rot fungus Trametes pubescens.</title>
        <authorList>
            <person name="Makela M.R."/>
            <person name="Granchi Z."/>
            <person name="Peng M."/>
            <person name="De Vries R.P."/>
            <person name="Grigoriev I."/>
            <person name="Riley R."/>
            <person name="Hilden K."/>
        </authorList>
    </citation>
    <scope>NUCLEOTIDE SEQUENCE [LARGE SCALE GENOMIC DNA]</scope>
    <source>
        <strain evidence="2 3">FBCC735</strain>
    </source>
</reference>
<dbReference type="EMBL" id="MNAD01001358">
    <property type="protein sequence ID" value="OJT06050.1"/>
    <property type="molecule type" value="Genomic_DNA"/>
</dbReference>
<keyword evidence="3" id="KW-1185">Reference proteome</keyword>
<feature type="compositionally biased region" description="Low complexity" evidence="1">
    <location>
        <begin position="226"/>
        <end position="245"/>
    </location>
</feature>
<sequence length="245" mass="25855">MDNNAAGPSSLPDRLRDGSLPATSDYRGTPQLAPSTPGQYSPYGTTSPFHTPSSGSGASTGHYRLPSYDLPYPSPADVSPWTHASPSPAPHTPGSHRGASVPLSTASESSPYLGLMIGDFSPEMPSLDADGEELPPLTPDHAAALELPRNWGRPRSHSSTQVTRGRRGGLFLSAAATQSSISVPEELQGLQFPPEVFGLPDEPAYEDPHTPEDDELAQLPGLHVLSPSRHPPSSRSQAPRRASGF</sequence>
<evidence type="ECO:0000313" key="3">
    <source>
        <dbReference type="Proteomes" id="UP000184267"/>
    </source>
</evidence>
<feature type="compositionally biased region" description="Polar residues" evidence="1">
    <location>
        <begin position="32"/>
        <end position="59"/>
    </location>
</feature>
<protein>
    <submittedName>
        <fullName evidence="2">Uncharacterized protein</fullName>
    </submittedName>
</protein>
<dbReference type="OrthoDB" id="2755220at2759"/>
<evidence type="ECO:0000256" key="1">
    <source>
        <dbReference type="SAM" id="MobiDB-lite"/>
    </source>
</evidence>
<comment type="caution">
    <text evidence="2">The sequence shown here is derived from an EMBL/GenBank/DDBJ whole genome shotgun (WGS) entry which is preliminary data.</text>
</comment>
<feature type="region of interest" description="Disordered" evidence="1">
    <location>
        <begin position="193"/>
        <end position="245"/>
    </location>
</feature>
<proteinExistence type="predicted"/>